<dbReference type="Gene3D" id="3.20.20.80">
    <property type="entry name" value="Glycosidases"/>
    <property type="match status" value="1"/>
</dbReference>
<dbReference type="GO" id="GO:0047669">
    <property type="term" value="F:amylosucrase activity"/>
    <property type="evidence" value="ECO:0007669"/>
    <property type="project" value="InterPro"/>
</dbReference>
<dbReference type="Gene3D" id="1.10.1740.10">
    <property type="match status" value="1"/>
</dbReference>
<dbReference type="AlphaFoldDB" id="A0A2S7XUL8"/>
<comment type="caution">
    <text evidence="2">The sequence shown here is derived from an EMBL/GenBank/DDBJ whole genome shotgun (WGS) entry which is preliminary data.</text>
</comment>
<dbReference type="GO" id="GO:0005975">
    <property type="term" value="P:carbohydrate metabolic process"/>
    <property type="evidence" value="ECO:0007669"/>
    <property type="project" value="InterPro"/>
</dbReference>
<dbReference type="InterPro" id="IPR045857">
    <property type="entry name" value="O16G_dom_2"/>
</dbReference>
<protein>
    <submittedName>
        <fullName evidence="2">Alpha-amylase</fullName>
    </submittedName>
</protein>
<dbReference type="PANTHER" id="PTHR10357">
    <property type="entry name" value="ALPHA-AMYLASE FAMILY MEMBER"/>
    <property type="match status" value="1"/>
</dbReference>
<dbReference type="SUPFAM" id="SSF51445">
    <property type="entry name" value="(Trans)glycosidases"/>
    <property type="match status" value="1"/>
</dbReference>
<organism evidence="2 3">
    <name type="scientific">Chromatium okenii</name>
    <dbReference type="NCBI Taxonomy" id="61644"/>
    <lineage>
        <taxon>Bacteria</taxon>
        <taxon>Pseudomonadati</taxon>
        <taxon>Pseudomonadota</taxon>
        <taxon>Gammaproteobacteria</taxon>
        <taxon>Chromatiales</taxon>
        <taxon>Chromatiaceae</taxon>
        <taxon>Chromatium</taxon>
    </lineage>
</organism>
<dbReference type="Proteomes" id="UP000239936">
    <property type="component" value="Unassembled WGS sequence"/>
</dbReference>
<sequence length="657" mass="75493">MYEQVSHALLNDILDDLSHQVVCADLRHFYTRLGANFYAIHSLFSRLYGQRPDFKAQLTQLTERLARAYIARPEVLRVIDMEREENYNWFMSQEWVGMAFYLDGFAGDLKNLLQRLPYLQELGINMIHIMPILRCPDNASDGGYAVSDFRNLDPRVGNVEDIRLLSEAMRARGMLLTLDVVVNHTSNEHEWAQKAQAGNKTYQNFYYTFPNRDIPDMFEETLLEVFPETAPGNFTWNPKMSQWVMTVFNHYQWDLNYSNPSVFIEMLDIILFWANQGADILRLDAVAFLWKKIGTRSQNEREAHLILQLMKDCCQVVAPGTLFIAEAIVAPSEIVKYFGEDAIIAKECEIAYNATFMALLWDAVATKNAKLLNRGIKNLPTKLDRATWLNYIRCHDDIGLGFDDADIRACDYDPYAHRHFLIDWFTGNFKDSPARGRTFGFNHKTGDARIAGALASLAGLETALEANDEIAIKITIDLILMLHGMILSFGGIPLIWYGDEVGTLNDNSFLSDENKAGDMRWIHRPHLDWQRLAQRHESGSVEQRLFYGLKRMIMVRKNTPAFADFNNRELIDLINPHLFVFLRSHPTALSSSVLVVANFDATPQYLDLEEISANARGIFRYGQIQDLISGESPALFNQRIVIPPYHFYWLSNQFNNH</sequence>
<gene>
    <name evidence="2" type="ORF">CXB77_03965</name>
</gene>
<dbReference type="CDD" id="cd11324">
    <property type="entry name" value="AmyAc_Amylosucrase"/>
    <property type="match status" value="1"/>
</dbReference>
<dbReference type="Gene3D" id="2.60.40.1180">
    <property type="entry name" value="Golgi alpha-mannosidase II"/>
    <property type="match status" value="1"/>
</dbReference>
<dbReference type="SUPFAM" id="SSF51011">
    <property type="entry name" value="Glycosyl hydrolase domain"/>
    <property type="match status" value="1"/>
</dbReference>
<dbReference type="RefSeq" id="WP_105072872.1">
    <property type="nucleotide sequence ID" value="NZ_PPGH01000018.1"/>
</dbReference>
<feature type="domain" description="Glycosyl hydrolase family 13 catalytic" evidence="1">
    <location>
        <begin position="99"/>
        <end position="556"/>
    </location>
</feature>
<keyword evidence="3" id="KW-1185">Reference proteome</keyword>
<evidence type="ECO:0000313" key="2">
    <source>
        <dbReference type="EMBL" id="PQJ97131.1"/>
    </source>
</evidence>
<dbReference type="SMART" id="SM00642">
    <property type="entry name" value="Aamy"/>
    <property type="match status" value="1"/>
</dbReference>
<dbReference type="PANTHER" id="PTHR10357:SF213">
    <property type="entry name" value="ALPHA AMYLASE CATALYTIC REGION"/>
    <property type="match status" value="1"/>
</dbReference>
<dbReference type="InterPro" id="IPR013780">
    <property type="entry name" value="Glyco_hydro_b"/>
</dbReference>
<dbReference type="Gene3D" id="3.90.400.10">
    <property type="entry name" value="Oligo-1,6-glucosidase, Domain 2"/>
    <property type="match status" value="1"/>
</dbReference>
<proteinExistence type="predicted"/>
<dbReference type="InterPro" id="IPR006047">
    <property type="entry name" value="GH13_cat_dom"/>
</dbReference>
<evidence type="ECO:0000313" key="3">
    <source>
        <dbReference type="Proteomes" id="UP000239936"/>
    </source>
</evidence>
<dbReference type="InterPro" id="IPR044077">
    <property type="entry name" value="Amylosucrase"/>
</dbReference>
<reference evidence="2 3" key="1">
    <citation type="submission" date="2018-01" db="EMBL/GenBank/DDBJ databases">
        <title>The complete genome sequence of Chromatium okenii LaCa, a purple sulfur bacterium with a turbulent life.</title>
        <authorList>
            <person name="Luedin S.M."/>
            <person name="Liechti N."/>
            <person name="Storelli N."/>
            <person name="Danza F."/>
            <person name="Wittwer M."/>
            <person name="Pothier J.F."/>
            <person name="Tonolla M.A."/>
        </authorList>
    </citation>
    <scope>NUCLEOTIDE SEQUENCE [LARGE SCALE GENOMIC DNA]</scope>
    <source>
        <strain evidence="2 3">LaCa</strain>
    </source>
</reference>
<accession>A0A2S7XUL8</accession>
<dbReference type="Pfam" id="PF00128">
    <property type="entry name" value="Alpha-amylase"/>
    <property type="match status" value="1"/>
</dbReference>
<evidence type="ECO:0000259" key="1">
    <source>
        <dbReference type="SMART" id="SM00642"/>
    </source>
</evidence>
<dbReference type="OrthoDB" id="9805159at2"/>
<name>A0A2S7XUL8_9GAMM</name>
<dbReference type="EMBL" id="PPGH01000018">
    <property type="protein sequence ID" value="PQJ97131.1"/>
    <property type="molecule type" value="Genomic_DNA"/>
</dbReference>
<dbReference type="InterPro" id="IPR017853">
    <property type="entry name" value="GH"/>
</dbReference>